<dbReference type="EMBL" id="JACHDS010000001">
    <property type="protein sequence ID" value="MBB6171846.1"/>
    <property type="molecule type" value="Genomic_DNA"/>
</dbReference>
<sequence>MPTSTAAHCSTAPPRRAFPAAYAVPLCLLPSSLWRLHLAAMPGGWYPLVSSAAELGLGLPTLGLVHRWGEAVPRWVPLAGGRRIPGTAVVLPAALGALAITLVTAYGLLNGIFQFVTPEQARAVSPGLPGSSERFDAERPGGWVVAAYAPALAW</sequence>
<dbReference type="AlphaFoldDB" id="A0A7X0D5P2"/>
<gene>
    <name evidence="2" type="ORF">HNR23_001906</name>
</gene>
<proteinExistence type="predicted"/>
<reference evidence="2 3" key="1">
    <citation type="submission" date="2020-08" db="EMBL/GenBank/DDBJ databases">
        <title>Sequencing the genomes of 1000 actinobacteria strains.</title>
        <authorList>
            <person name="Klenk H.-P."/>
        </authorList>
    </citation>
    <scope>NUCLEOTIDE SEQUENCE [LARGE SCALE GENOMIC DNA]</scope>
    <source>
        <strain evidence="2 3">DSM 46659</strain>
    </source>
</reference>
<feature type="transmembrane region" description="Helical" evidence="1">
    <location>
        <begin position="86"/>
        <end position="109"/>
    </location>
</feature>
<feature type="transmembrane region" description="Helical" evidence="1">
    <location>
        <begin position="44"/>
        <end position="65"/>
    </location>
</feature>
<accession>A0A7X0D5P2</accession>
<comment type="caution">
    <text evidence="2">The sequence shown here is derived from an EMBL/GenBank/DDBJ whole genome shotgun (WGS) entry which is preliminary data.</text>
</comment>
<keyword evidence="1" id="KW-1133">Transmembrane helix</keyword>
<evidence type="ECO:0000313" key="3">
    <source>
        <dbReference type="Proteomes" id="UP000546642"/>
    </source>
</evidence>
<keyword evidence="1" id="KW-0472">Membrane</keyword>
<evidence type="ECO:0000256" key="1">
    <source>
        <dbReference type="SAM" id="Phobius"/>
    </source>
</evidence>
<keyword evidence="3" id="KW-1185">Reference proteome</keyword>
<organism evidence="2 3">
    <name type="scientific">Nocardiopsis mwathae</name>
    <dbReference type="NCBI Taxonomy" id="1472723"/>
    <lineage>
        <taxon>Bacteria</taxon>
        <taxon>Bacillati</taxon>
        <taxon>Actinomycetota</taxon>
        <taxon>Actinomycetes</taxon>
        <taxon>Streptosporangiales</taxon>
        <taxon>Nocardiopsidaceae</taxon>
        <taxon>Nocardiopsis</taxon>
    </lineage>
</organism>
<name>A0A7X0D5P2_9ACTN</name>
<protein>
    <submittedName>
        <fullName evidence="2">Uncharacterized protein</fullName>
    </submittedName>
</protein>
<dbReference type="RefSeq" id="WP_184075105.1">
    <property type="nucleotide sequence ID" value="NZ_JACHDS010000001.1"/>
</dbReference>
<evidence type="ECO:0000313" key="2">
    <source>
        <dbReference type="EMBL" id="MBB6171846.1"/>
    </source>
</evidence>
<dbReference type="Proteomes" id="UP000546642">
    <property type="component" value="Unassembled WGS sequence"/>
</dbReference>
<keyword evidence="1" id="KW-0812">Transmembrane</keyword>